<keyword evidence="6" id="KW-0653">Protein transport</keyword>
<evidence type="ECO:0000256" key="5">
    <source>
        <dbReference type="ARBA" id="ARBA00022737"/>
    </source>
</evidence>
<evidence type="ECO:0000313" key="11">
    <source>
        <dbReference type="EMBL" id="OON14924.1"/>
    </source>
</evidence>
<dbReference type="Pfam" id="PF18808">
    <property type="entry name" value="Importin_rep_4"/>
    <property type="match status" value="1"/>
</dbReference>
<feature type="repeat" description="HEAT" evidence="8">
    <location>
        <begin position="467"/>
        <end position="505"/>
    </location>
</feature>
<dbReference type="InterPro" id="IPR011989">
    <property type="entry name" value="ARM-like"/>
</dbReference>
<dbReference type="InterPro" id="IPR057672">
    <property type="entry name" value="TPR_IPO4/5"/>
</dbReference>
<dbReference type="InterPro" id="IPR040122">
    <property type="entry name" value="Importin_beta"/>
</dbReference>
<sequence>MDDGNLETKRLNDQSQPGRCLDSIAHQLAILTGIMSRHMAAILGRRLLVNDYTVAFEQLPPETKNAAKQQLLVGLIHEPEQPMRKKMADLIAELVRAQFDDDGNSEWPEFLPFLLECSNSTDNGLREIACHLFAAVPTVFGNQQASNLPLIGQFLGRAIGDPGHYELRASGVRALTAFIVQNATENSVLQALKELAPMMLQASCAAISSAIQSDPDDDTLLKALVDVADAAHKYLRPYLAATLDICYKVRMWLVIVAKIPDVFSDWVSQGFSVGDDQTKPNLKLFVFYQILRNEELADPQRHLALEVIITLAENIPAAVRKSSNVVESLVGTLLKMMTEMDEESDWNEADTMEEEDDSSNALTAEVALDRLSCAMGGQHVLNEIIRTVPGMLQNADWKQRYAGLMAISACSEGSSKLMETMLGSVLEAVVPRLADPHPRVRYAACNSVGQMASDFGPKLQKAHHTLVLPALVQVLDDAVPRVQANAGAALVNFCEKVPQHILVNYLDGLVNKLEQIMNSKFQEMVQHGRKLVLTQIVTTVASVADASEKKFLPYYDRFMPILKYIMENAVHKDLRLLRGKTIECISLIGLAVGKEKFIHDVGPVMNLLMATQIQNDTDAAGDDDDPQASYMISAWARICKLLGRDFESYLPVVMPQVLKSACIKPEICILDNDEADTVESDVDWQVVKLGEDRNYAIRTSGLEDKATACQMLVCYAREMKESFAPYCQQVLEIMVPLLDFYFNDEVRSAAAECLPYLLGSLKARQPDAVVQAWTRVHKSLLRAVTNEPERDVVADHLLSLAGCIEAVGKTYITNEQLTEIRGLLDHLFHEHFEKSDERLAKRQDEDYDEIEEERLLTEKDEDEYVLSKMCDVVHAVFVVFGQEALPFFQQLLVFCVKLLEPNRPWSDLQWGICLWDDVIEFGGTQSWQYHQFFLPTFVQAVQHQQPDVRQAAIYGIGVAAINGGPEYNTILPDFVAPLIQIIEAPDSKSEDNNLCTENAISTLTKIMKYRPDCLPPSVGGVDTLLPRWLDWLPVWDDAVETEHVYGYLCDLIEANNSIILGPDNANLPRIVKAIAEAMSTGGLSDATEDSKPKSVPASGDHPQQNGFPPDQKLSAYQRCVYILRHIQSNSSLVEACVSQLNDEQRKAVSVALMNK</sequence>
<accession>A0A1S8WKF0</accession>
<dbReference type="InterPro" id="IPR058584">
    <property type="entry name" value="IMB1_TNPO1-like_TPR"/>
</dbReference>
<proteinExistence type="predicted"/>
<feature type="region of interest" description="Disordered" evidence="9">
    <location>
        <begin position="1082"/>
        <end position="1109"/>
    </location>
</feature>
<keyword evidence="4" id="KW-0963">Cytoplasm</keyword>
<keyword evidence="3" id="KW-0813">Transport</keyword>
<feature type="domain" description="TOG" evidence="10">
    <location>
        <begin position="375"/>
        <end position="622"/>
    </location>
</feature>
<evidence type="ECO:0000313" key="12">
    <source>
        <dbReference type="Proteomes" id="UP000243686"/>
    </source>
</evidence>
<dbReference type="GO" id="GO:0006606">
    <property type="term" value="P:protein import into nucleus"/>
    <property type="evidence" value="ECO:0007669"/>
    <property type="project" value="InterPro"/>
</dbReference>
<evidence type="ECO:0000256" key="2">
    <source>
        <dbReference type="ARBA" id="ARBA00004496"/>
    </source>
</evidence>
<dbReference type="InterPro" id="IPR016024">
    <property type="entry name" value="ARM-type_fold"/>
</dbReference>
<evidence type="ECO:0000256" key="4">
    <source>
        <dbReference type="ARBA" id="ARBA00022490"/>
    </source>
</evidence>
<dbReference type="Pfam" id="PF25574">
    <property type="entry name" value="TPR_IMB1"/>
    <property type="match status" value="1"/>
</dbReference>
<gene>
    <name evidence="11" type="ORF">X801_09279</name>
</gene>
<keyword evidence="7" id="KW-0539">Nucleus</keyword>
<comment type="subcellular location">
    <subcellularLocation>
        <location evidence="2">Cytoplasm</location>
    </subcellularLocation>
    <subcellularLocation>
        <location evidence="1">Nucleus</location>
    </subcellularLocation>
</comment>
<dbReference type="SMART" id="SM01349">
    <property type="entry name" value="TOG"/>
    <property type="match status" value="1"/>
</dbReference>
<name>A0A1S8WKF0_OPIVI</name>
<dbReference type="InterPro" id="IPR021133">
    <property type="entry name" value="HEAT_type_2"/>
</dbReference>
<evidence type="ECO:0000256" key="9">
    <source>
        <dbReference type="SAM" id="MobiDB-lite"/>
    </source>
</evidence>
<evidence type="ECO:0000256" key="6">
    <source>
        <dbReference type="ARBA" id="ARBA00022927"/>
    </source>
</evidence>
<dbReference type="Pfam" id="PF13513">
    <property type="entry name" value="HEAT_EZ"/>
    <property type="match status" value="1"/>
</dbReference>
<evidence type="ECO:0000256" key="3">
    <source>
        <dbReference type="ARBA" id="ARBA00022448"/>
    </source>
</evidence>
<dbReference type="PROSITE" id="PS50077">
    <property type="entry name" value="HEAT_REPEAT"/>
    <property type="match status" value="2"/>
</dbReference>
<dbReference type="Gene3D" id="1.25.10.10">
    <property type="entry name" value="Leucine-rich Repeat Variant"/>
    <property type="match status" value="1"/>
</dbReference>
<dbReference type="EMBL" id="KV906327">
    <property type="protein sequence ID" value="OON14924.1"/>
    <property type="molecule type" value="Genomic_DNA"/>
</dbReference>
<dbReference type="Proteomes" id="UP000243686">
    <property type="component" value="Unassembled WGS sequence"/>
</dbReference>
<dbReference type="InterPro" id="IPR034085">
    <property type="entry name" value="TOG"/>
</dbReference>
<dbReference type="InterPro" id="IPR041653">
    <property type="entry name" value="Importin_rep_4"/>
</dbReference>
<evidence type="ECO:0000256" key="7">
    <source>
        <dbReference type="ARBA" id="ARBA00023242"/>
    </source>
</evidence>
<dbReference type="InterPro" id="IPR041389">
    <property type="entry name" value="Importin_rep_6"/>
</dbReference>
<dbReference type="Pfam" id="PF18829">
    <property type="entry name" value="Importin_rep_6"/>
    <property type="match status" value="1"/>
</dbReference>
<evidence type="ECO:0000256" key="1">
    <source>
        <dbReference type="ARBA" id="ARBA00004123"/>
    </source>
</evidence>
<keyword evidence="12" id="KW-1185">Reference proteome</keyword>
<organism evidence="11 12">
    <name type="scientific">Opisthorchis viverrini</name>
    <name type="common">Southeast Asian liver fluke</name>
    <dbReference type="NCBI Taxonomy" id="6198"/>
    <lineage>
        <taxon>Eukaryota</taxon>
        <taxon>Metazoa</taxon>
        <taxon>Spiralia</taxon>
        <taxon>Lophotrochozoa</taxon>
        <taxon>Platyhelminthes</taxon>
        <taxon>Trematoda</taxon>
        <taxon>Digenea</taxon>
        <taxon>Opisthorchiida</taxon>
        <taxon>Opisthorchiata</taxon>
        <taxon>Opisthorchiidae</taxon>
        <taxon>Opisthorchis</taxon>
    </lineage>
</organism>
<keyword evidence="5" id="KW-0677">Repeat</keyword>
<dbReference type="Pfam" id="PF25780">
    <property type="entry name" value="TPR_IPO5"/>
    <property type="match status" value="1"/>
</dbReference>
<evidence type="ECO:0000256" key="8">
    <source>
        <dbReference type="PROSITE-ProRule" id="PRU00103"/>
    </source>
</evidence>
<dbReference type="PANTHER" id="PTHR10527">
    <property type="entry name" value="IMPORTIN BETA"/>
    <property type="match status" value="1"/>
</dbReference>
<reference evidence="11 12" key="1">
    <citation type="submission" date="2015-03" db="EMBL/GenBank/DDBJ databases">
        <title>Draft genome of the nematode, Opisthorchis viverrini.</title>
        <authorList>
            <person name="Mitreva M."/>
        </authorList>
    </citation>
    <scope>NUCLEOTIDE SEQUENCE [LARGE SCALE GENOMIC DNA]</scope>
    <source>
        <strain evidence="11">Khon Kaen</strain>
    </source>
</reference>
<dbReference type="SUPFAM" id="SSF48371">
    <property type="entry name" value="ARM repeat"/>
    <property type="match status" value="2"/>
</dbReference>
<feature type="repeat" description="HEAT" evidence="8">
    <location>
        <begin position="425"/>
        <end position="463"/>
    </location>
</feature>
<dbReference type="AlphaFoldDB" id="A0A1S8WKF0"/>
<dbReference type="GO" id="GO:0005737">
    <property type="term" value="C:cytoplasm"/>
    <property type="evidence" value="ECO:0007669"/>
    <property type="project" value="UniProtKB-SubCell"/>
</dbReference>
<dbReference type="GO" id="GO:0005634">
    <property type="term" value="C:nucleus"/>
    <property type="evidence" value="ECO:0007669"/>
    <property type="project" value="UniProtKB-SubCell"/>
</dbReference>
<protein>
    <submittedName>
        <fullName evidence="11">HEAT repeat protein</fullName>
    </submittedName>
</protein>
<evidence type="ECO:0000259" key="10">
    <source>
        <dbReference type="SMART" id="SM01349"/>
    </source>
</evidence>